<dbReference type="RefSeq" id="WP_091097285.1">
    <property type="nucleotide sequence ID" value="NZ_FNXE01000012.1"/>
</dbReference>
<dbReference type="Proteomes" id="UP000199634">
    <property type="component" value="Unassembled WGS sequence"/>
</dbReference>
<sequence>MQFLKQEEINERYITNSDIEQVLKNLDPAVFKTSVAGKSVQQKNIYRIDFGTGKFKVLLWSQMHGNETTTTKAVINLLKKINAEEYLHWLQFFSFTFLPILNPDGAEMFTRVNANEVDLNRDSANLSQPESKLLRTVFEEVQPNLALNMHDQRSIFSAGSGHNPATLSFLAPAFNESCDLNETRTFAMQLIALMANSLKDIACNTIGRFDDSFNINCIGDMFTHLNVPTILFEAGFAVNDYQRKVAQNLVEISLTKLFNAIISKEYEKFTVADYLKIPENEKNFVDLLIENYTTTNTDFEKFPQLPVVFKEKFVKGSLVLTPEIDWDSAPEFKFAHLVLDANQVLINTQKDVENLLEKVTIL</sequence>
<comment type="similarity">
    <text evidence="1">Belongs to the oxygen-dependent FAD-linked oxidoreductase family.</text>
</comment>
<keyword evidence="5" id="KW-0645">Protease</keyword>
<evidence type="ECO:0000256" key="3">
    <source>
        <dbReference type="PROSITE-ProRule" id="PRU01379"/>
    </source>
</evidence>
<evidence type="ECO:0000256" key="2">
    <source>
        <dbReference type="ARBA" id="ARBA00023002"/>
    </source>
</evidence>
<dbReference type="EMBL" id="FNXE01000012">
    <property type="protein sequence ID" value="SEH73911.1"/>
    <property type="molecule type" value="Genomic_DNA"/>
</dbReference>
<evidence type="ECO:0000256" key="1">
    <source>
        <dbReference type="ARBA" id="ARBA00005466"/>
    </source>
</evidence>
<organism evidence="5 6">
    <name type="scientific">Paenimyroides marinum</name>
    <dbReference type="NCBI Taxonomy" id="1159016"/>
    <lineage>
        <taxon>Bacteria</taxon>
        <taxon>Pseudomonadati</taxon>
        <taxon>Bacteroidota</taxon>
        <taxon>Flavobacteriia</taxon>
        <taxon>Flavobacteriales</taxon>
        <taxon>Flavobacteriaceae</taxon>
        <taxon>Paenimyroides</taxon>
    </lineage>
</organism>
<keyword evidence="5" id="KW-0121">Carboxypeptidase</keyword>
<feature type="domain" description="Peptidase M14" evidence="4">
    <location>
        <begin position="8"/>
        <end position="245"/>
    </location>
</feature>
<keyword evidence="2" id="KW-0560">Oxidoreductase</keyword>
<dbReference type="InterPro" id="IPR006093">
    <property type="entry name" value="Oxy_OxRdtase_FAD_BS"/>
</dbReference>
<name>A0A1H6KEL5_9FLAO</name>
<reference evidence="5 6" key="1">
    <citation type="submission" date="2016-10" db="EMBL/GenBank/DDBJ databases">
        <authorList>
            <person name="de Groot N.N."/>
        </authorList>
    </citation>
    <scope>NUCLEOTIDE SEQUENCE [LARGE SCALE GENOMIC DNA]</scope>
    <source>
        <strain evidence="5 6">CGMCC 1.10825</strain>
    </source>
</reference>
<dbReference type="GO" id="GO:0016491">
    <property type="term" value="F:oxidoreductase activity"/>
    <property type="evidence" value="ECO:0007669"/>
    <property type="project" value="UniProtKB-KW"/>
</dbReference>
<comment type="similarity">
    <text evidence="3">Belongs to the peptidase M14 family.</text>
</comment>
<evidence type="ECO:0000313" key="5">
    <source>
        <dbReference type="EMBL" id="SEH73911.1"/>
    </source>
</evidence>
<keyword evidence="5" id="KW-0378">Hydrolase</keyword>
<dbReference type="OrthoDB" id="1119199at2"/>
<dbReference type="STRING" id="1159016.SAMN02927937_01155"/>
<keyword evidence="6" id="KW-1185">Reference proteome</keyword>
<protein>
    <submittedName>
        <fullName evidence="5">Zinc carboxypeptidase</fullName>
    </submittedName>
</protein>
<proteinExistence type="inferred from homology"/>
<dbReference type="Gene3D" id="3.40.630.10">
    <property type="entry name" value="Zn peptidases"/>
    <property type="match status" value="1"/>
</dbReference>
<dbReference type="GO" id="GO:0006508">
    <property type="term" value="P:proteolysis"/>
    <property type="evidence" value="ECO:0007669"/>
    <property type="project" value="InterPro"/>
</dbReference>
<dbReference type="InterPro" id="IPR000834">
    <property type="entry name" value="Peptidase_M14"/>
</dbReference>
<dbReference type="PROSITE" id="PS52035">
    <property type="entry name" value="PEPTIDASE_M14"/>
    <property type="match status" value="1"/>
</dbReference>
<accession>A0A1H6KEL5</accession>
<comment type="caution">
    <text evidence="3">Lacks conserved residue(s) required for the propagation of feature annotation.</text>
</comment>
<dbReference type="AlphaFoldDB" id="A0A1H6KEL5"/>
<dbReference type="PROSITE" id="PS00862">
    <property type="entry name" value="OX2_COVAL_FAD"/>
    <property type="match status" value="1"/>
</dbReference>
<evidence type="ECO:0000313" key="6">
    <source>
        <dbReference type="Proteomes" id="UP000199634"/>
    </source>
</evidence>
<dbReference type="SUPFAM" id="SSF53187">
    <property type="entry name" value="Zn-dependent exopeptidases"/>
    <property type="match status" value="1"/>
</dbReference>
<dbReference type="GO" id="GO:0008270">
    <property type="term" value="F:zinc ion binding"/>
    <property type="evidence" value="ECO:0007669"/>
    <property type="project" value="InterPro"/>
</dbReference>
<gene>
    <name evidence="5" type="ORF">SAMN02927937_01155</name>
</gene>
<evidence type="ECO:0000259" key="4">
    <source>
        <dbReference type="PROSITE" id="PS52035"/>
    </source>
</evidence>
<dbReference type="GO" id="GO:0004181">
    <property type="term" value="F:metallocarboxypeptidase activity"/>
    <property type="evidence" value="ECO:0007669"/>
    <property type="project" value="InterPro"/>
</dbReference>
<dbReference type="Pfam" id="PF00246">
    <property type="entry name" value="Peptidase_M14"/>
    <property type="match status" value="1"/>
</dbReference>